<dbReference type="Pfam" id="PF19745">
    <property type="entry name" value="FUT8_N_cat"/>
    <property type="match status" value="1"/>
</dbReference>
<dbReference type="Gene3D" id="3.40.50.11350">
    <property type="match status" value="1"/>
</dbReference>
<evidence type="ECO:0000313" key="2">
    <source>
        <dbReference type="EMBL" id="JAC68058.1"/>
    </source>
</evidence>
<organism evidence="2">
    <name type="scientific">Tetraselmis sp. GSL018</name>
    <dbReference type="NCBI Taxonomy" id="582737"/>
    <lineage>
        <taxon>Eukaryota</taxon>
        <taxon>Viridiplantae</taxon>
        <taxon>Chlorophyta</taxon>
        <taxon>core chlorophytes</taxon>
        <taxon>Chlorodendrophyceae</taxon>
        <taxon>Chlorodendrales</taxon>
        <taxon>Chlorodendraceae</taxon>
        <taxon>Tetraselmis</taxon>
    </lineage>
</organism>
<sequence length="406" mass="45487">CRRYCRHGKCACADGKSLRSDLQAHCERTVCVCDPDWVGRQCDTFVLSTWDYLPQALPVTEDVAWWNPHDESKSFKKLVAEAQKPNSCPDSVAFYPDLMQSGLGSTLMLISAALSDALYLGKMFLPPRNSHFASSSRKCKNHPGFECFFKPWAVFPRSCKVQIEALKSRIGGASCNNSEDKCSRMHLVPAPYESRGRFWWRSNLMKYLVQTNVQFRQSLDLESLRAKIGLSKRSIGVHVRRGDSCFLARAGYCKTFRDYIPAIETAAWRYNISRVFIATDSPSVITELEQNPVDGLEFVHLPMNRGSFDVQKPSQGSGWKMSVEKRVQRGELSGHSVVLSAVRDILLLAESDVLIGTGSASFFKLALLLSAAGKKRMPPYISLDSPYCDSWRMCCDVAPDGSKETC</sequence>
<keyword evidence="2" id="KW-0808">Transferase</keyword>
<evidence type="ECO:0000259" key="1">
    <source>
        <dbReference type="Pfam" id="PF19745"/>
    </source>
</evidence>
<accession>A0A061R7W3</accession>
<dbReference type="InterPro" id="IPR045573">
    <property type="entry name" value="Fut8_N_cat"/>
</dbReference>
<gene>
    <name evidence="2" type="ORF">TSPGSL018_9624</name>
</gene>
<dbReference type="EMBL" id="GBEZ01018371">
    <property type="protein sequence ID" value="JAC68058.1"/>
    <property type="molecule type" value="Transcribed_RNA"/>
</dbReference>
<dbReference type="PANTHER" id="PTHR13132">
    <property type="entry name" value="ALPHA- 1,6 -FUCOSYLTRANSFERASE"/>
    <property type="match status" value="1"/>
</dbReference>
<keyword evidence="2" id="KW-0328">Glycosyltransferase</keyword>
<reference evidence="2" key="1">
    <citation type="submission" date="2014-05" db="EMBL/GenBank/DDBJ databases">
        <title>The transcriptome of the halophilic microalga Tetraselmis sp. GSL018 isolated from the Great Salt Lake, Utah.</title>
        <authorList>
            <person name="Jinkerson R.E."/>
            <person name="D'Adamo S."/>
            <person name="Posewitz M.C."/>
        </authorList>
    </citation>
    <scope>NUCLEOTIDE SEQUENCE</scope>
    <source>
        <strain evidence="2">GSL018</strain>
    </source>
</reference>
<feature type="domain" description="Alpha-(1,6)-fucosyltransferase N- and catalytic" evidence="1">
    <location>
        <begin position="196"/>
        <end position="367"/>
    </location>
</feature>
<proteinExistence type="predicted"/>
<dbReference type="PANTHER" id="PTHR13132:SF29">
    <property type="entry name" value="ALPHA-(1,6)-FUCOSYLTRANSFERASE"/>
    <property type="match status" value="1"/>
</dbReference>
<name>A0A061R7W3_9CHLO</name>
<dbReference type="AlphaFoldDB" id="A0A061R7W3"/>
<protein>
    <submittedName>
        <fullName evidence="2">Alpha-( )-fucosyltransferase</fullName>
    </submittedName>
</protein>
<dbReference type="GO" id="GO:0046921">
    <property type="term" value="F:alpha-(1-&gt;6)-fucosyltransferase activity"/>
    <property type="evidence" value="ECO:0007669"/>
    <property type="project" value="TreeGrafter"/>
</dbReference>
<feature type="non-terminal residue" evidence="2">
    <location>
        <position position="1"/>
    </location>
</feature>
<dbReference type="GO" id="GO:0006487">
    <property type="term" value="P:protein N-linked glycosylation"/>
    <property type="evidence" value="ECO:0007669"/>
    <property type="project" value="TreeGrafter"/>
</dbReference>